<organism evidence="1 2">
    <name type="scientific">Thalassotalea insulae</name>
    <dbReference type="NCBI Taxonomy" id="2056778"/>
    <lineage>
        <taxon>Bacteria</taxon>
        <taxon>Pseudomonadati</taxon>
        <taxon>Pseudomonadota</taxon>
        <taxon>Gammaproteobacteria</taxon>
        <taxon>Alteromonadales</taxon>
        <taxon>Colwelliaceae</taxon>
        <taxon>Thalassotalea</taxon>
    </lineage>
</organism>
<gene>
    <name evidence="1" type="ORF">tinsulaeT_15440</name>
</gene>
<sequence>MEVTAIEQSVSEDGSINVRVKIAQKSDLQLNFQGAEQLPFLNDCVFLSLYIQSMQEGTDLTFPDKFPVSAMLVENLDKHQNIFTKWYNEHLHPIDVNVKTVTQDLEASGKVSLFSGGIDSYYTYVEKQRELSHVFLCIGMDIQLEEQKKIDLAVVQYKDFARKHNKKLLIATTNVRHVFPGAKLSTQHAALFTALVLAYGLETLYIPASHNIDELFPWGSHLLTDPLLSNGFTQVIHHGAVARTEKTAGIAENKDALDSIRICNSSEEFNCGECEKCLRTMFALAVLKKETDSLPLLQNKLQFLIKIKIYNDSQATFWQDNYQLAMKHQCFELAKYAKAIVRSYQWRQWIKQGISLLRNRA</sequence>
<dbReference type="RefSeq" id="WP_284244091.1">
    <property type="nucleotide sequence ID" value="NZ_BSST01000001.1"/>
</dbReference>
<name>A0ABQ6GSQ8_9GAMM</name>
<evidence type="ECO:0008006" key="3">
    <source>
        <dbReference type="Google" id="ProtNLM"/>
    </source>
</evidence>
<keyword evidence="2" id="KW-1185">Reference proteome</keyword>
<proteinExistence type="predicted"/>
<dbReference type="EMBL" id="BSST01000001">
    <property type="protein sequence ID" value="GLX78204.1"/>
    <property type="molecule type" value="Genomic_DNA"/>
</dbReference>
<evidence type="ECO:0000313" key="2">
    <source>
        <dbReference type="Proteomes" id="UP001157186"/>
    </source>
</evidence>
<dbReference type="Proteomes" id="UP001157186">
    <property type="component" value="Unassembled WGS sequence"/>
</dbReference>
<accession>A0ABQ6GSQ8</accession>
<comment type="caution">
    <text evidence="1">The sequence shown here is derived from an EMBL/GenBank/DDBJ whole genome shotgun (WGS) entry which is preliminary data.</text>
</comment>
<evidence type="ECO:0000313" key="1">
    <source>
        <dbReference type="EMBL" id="GLX78204.1"/>
    </source>
</evidence>
<protein>
    <recommendedName>
        <fullName evidence="3">7-cyano-7-deazaguanine synthase</fullName>
    </recommendedName>
</protein>
<reference evidence="1 2" key="1">
    <citation type="submission" date="2023-03" db="EMBL/GenBank/DDBJ databases">
        <title>Draft genome sequence of Thalassotalea insulae KCTC 62186T.</title>
        <authorList>
            <person name="Sawabe T."/>
        </authorList>
    </citation>
    <scope>NUCLEOTIDE SEQUENCE [LARGE SCALE GENOMIC DNA]</scope>
    <source>
        <strain evidence="1 2">KCTC 62186</strain>
    </source>
</reference>